<accession>A0A9D4SCH8</accession>
<evidence type="ECO:0000313" key="1">
    <source>
        <dbReference type="EMBL" id="KAH3898337.1"/>
    </source>
</evidence>
<keyword evidence="2" id="KW-1185">Reference proteome</keyword>
<dbReference type="AlphaFoldDB" id="A0A9D4SCH8"/>
<dbReference type="EMBL" id="JAIWYP010000001">
    <property type="protein sequence ID" value="KAH3898337.1"/>
    <property type="molecule type" value="Genomic_DNA"/>
</dbReference>
<protein>
    <submittedName>
        <fullName evidence="1">Uncharacterized protein</fullName>
    </submittedName>
</protein>
<reference evidence="1" key="1">
    <citation type="journal article" date="2019" name="bioRxiv">
        <title>The Genome of the Zebra Mussel, Dreissena polymorpha: A Resource for Invasive Species Research.</title>
        <authorList>
            <person name="McCartney M.A."/>
            <person name="Auch B."/>
            <person name="Kono T."/>
            <person name="Mallez S."/>
            <person name="Zhang Y."/>
            <person name="Obille A."/>
            <person name="Becker A."/>
            <person name="Abrahante J.E."/>
            <person name="Garbe J."/>
            <person name="Badalamenti J.P."/>
            <person name="Herman A."/>
            <person name="Mangelson H."/>
            <person name="Liachko I."/>
            <person name="Sullivan S."/>
            <person name="Sone E.D."/>
            <person name="Koren S."/>
            <person name="Silverstein K.A.T."/>
            <person name="Beckman K.B."/>
            <person name="Gohl D.M."/>
        </authorList>
    </citation>
    <scope>NUCLEOTIDE SEQUENCE</scope>
    <source>
        <strain evidence="1">Duluth1</strain>
        <tissue evidence="1">Whole animal</tissue>
    </source>
</reference>
<reference evidence="1" key="2">
    <citation type="submission" date="2020-11" db="EMBL/GenBank/DDBJ databases">
        <authorList>
            <person name="McCartney M.A."/>
            <person name="Auch B."/>
            <person name="Kono T."/>
            <person name="Mallez S."/>
            <person name="Becker A."/>
            <person name="Gohl D.M."/>
            <person name="Silverstein K.A.T."/>
            <person name="Koren S."/>
            <person name="Bechman K.B."/>
            <person name="Herman A."/>
            <person name="Abrahante J.E."/>
            <person name="Garbe J."/>
        </authorList>
    </citation>
    <scope>NUCLEOTIDE SEQUENCE</scope>
    <source>
        <strain evidence="1">Duluth1</strain>
        <tissue evidence="1">Whole animal</tissue>
    </source>
</reference>
<dbReference type="Proteomes" id="UP000828390">
    <property type="component" value="Unassembled WGS sequence"/>
</dbReference>
<name>A0A9D4SCH8_DREPO</name>
<comment type="caution">
    <text evidence="1">The sequence shown here is derived from an EMBL/GenBank/DDBJ whole genome shotgun (WGS) entry which is preliminary data.</text>
</comment>
<evidence type="ECO:0000313" key="2">
    <source>
        <dbReference type="Proteomes" id="UP000828390"/>
    </source>
</evidence>
<sequence>MSDHIEYPNLNLILEDSDFETELNEQTANTQDVVEISYEDFQAKFGFDARVLFDFDHELVKPATDKLAYENIPIDEDSIRQETSKSNEFKDVYIEHVNKCITDQENKNSKKAFADINKFRRYLAQKGKTNQIHEVPVDQLDHYVTRCILSLTKRMGRTMNRVH</sequence>
<proteinExistence type="predicted"/>
<gene>
    <name evidence="1" type="ORF">DPMN_022565</name>
</gene>
<organism evidence="1 2">
    <name type="scientific">Dreissena polymorpha</name>
    <name type="common">Zebra mussel</name>
    <name type="synonym">Mytilus polymorpha</name>
    <dbReference type="NCBI Taxonomy" id="45954"/>
    <lineage>
        <taxon>Eukaryota</taxon>
        <taxon>Metazoa</taxon>
        <taxon>Spiralia</taxon>
        <taxon>Lophotrochozoa</taxon>
        <taxon>Mollusca</taxon>
        <taxon>Bivalvia</taxon>
        <taxon>Autobranchia</taxon>
        <taxon>Heteroconchia</taxon>
        <taxon>Euheterodonta</taxon>
        <taxon>Imparidentia</taxon>
        <taxon>Neoheterodontei</taxon>
        <taxon>Myida</taxon>
        <taxon>Dreissenoidea</taxon>
        <taxon>Dreissenidae</taxon>
        <taxon>Dreissena</taxon>
    </lineage>
</organism>